<feature type="domain" description="PRD" evidence="1">
    <location>
        <begin position="18"/>
        <end position="123"/>
    </location>
</feature>
<dbReference type="InterPro" id="IPR011608">
    <property type="entry name" value="PRD"/>
</dbReference>
<dbReference type="SUPFAM" id="SSF63520">
    <property type="entry name" value="PTS-regulatory domain, PRD"/>
    <property type="match status" value="1"/>
</dbReference>
<dbReference type="Proteomes" id="UP000682111">
    <property type="component" value="Unassembled WGS sequence"/>
</dbReference>
<name>A0A920BVH8_9BACI</name>
<evidence type="ECO:0000259" key="1">
    <source>
        <dbReference type="PROSITE" id="PS51372"/>
    </source>
</evidence>
<dbReference type="AlphaFoldDB" id="A0A920BVH8"/>
<dbReference type="GO" id="GO:0006355">
    <property type="term" value="P:regulation of DNA-templated transcription"/>
    <property type="evidence" value="ECO:0007669"/>
    <property type="project" value="InterPro"/>
</dbReference>
<dbReference type="InterPro" id="IPR036634">
    <property type="entry name" value="PRD_sf"/>
</dbReference>
<reference evidence="2" key="1">
    <citation type="submission" date="2021-03" db="EMBL/GenBank/DDBJ databases">
        <title>Antimicrobial resistance genes in bacteria isolated from Japanese honey, and their potential for conferring macrolide and lincosamide resistance in the American foulbrood pathogen Paenibacillus larvae.</title>
        <authorList>
            <person name="Okamoto M."/>
            <person name="Kumagai M."/>
            <person name="Kanamori H."/>
            <person name="Takamatsu D."/>
        </authorList>
    </citation>
    <scope>NUCLEOTIDE SEQUENCE</scope>
    <source>
        <strain evidence="2">J27TS8</strain>
    </source>
</reference>
<dbReference type="RefSeq" id="WP_095312853.1">
    <property type="nucleotide sequence ID" value="NZ_BORC01000009.1"/>
</dbReference>
<organism evidence="2 3">
    <name type="scientific">Robertmurraya siralis</name>
    <dbReference type="NCBI Taxonomy" id="77777"/>
    <lineage>
        <taxon>Bacteria</taxon>
        <taxon>Bacillati</taxon>
        <taxon>Bacillota</taxon>
        <taxon>Bacilli</taxon>
        <taxon>Bacillales</taxon>
        <taxon>Bacillaceae</taxon>
        <taxon>Robertmurraya</taxon>
    </lineage>
</organism>
<comment type="caution">
    <text evidence="2">The sequence shown here is derived from an EMBL/GenBank/DDBJ whole genome shotgun (WGS) entry which is preliminary data.</text>
</comment>
<gene>
    <name evidence="2" type="ORF">J27TS8_39260</name>
</gene>
<dbReference type="OrthoDB" id="3192572at2"/>
<dbReference type="PROSITE" id="PS51372">
    <property type="entry name" value="PRD_2"/>
    <property type="match status" value="1"/>
</dbReference>
<dbReference type="Pfam" id="PF00874">
    <property type="entry name" value="PRD"/>
    <property type="match status" value="1"/>
</dbReference>
<evidence type="ECO:0000313" key="3">
    <source>
        <dbReference type="Proteomes" id="UP000682111"/>
    </source>
</evidence>
<dbReference type="EMBL" id="BORC01000009">
    <property type="protein sequence ID" value="GIN63933.1"/>
    <property type="molecule type" value="Genomic_DNA"/>
</dbReference>
<evidence type="ECO:0000313" key="2">
    <source>
        <dbReference type="EMBL" id="GIN63933.1"/>
    </source>
</evidence>
<keyword evidence="3" id="KW-1185">Reference proteome</keyword>
<proteinExistence type="predicted"/>
<dbReference type="Gene3D" id="1.10.1790.10">
    <property type="entry name" value="PRD domain"/>
    <property type="match status" value="1"/>
</dbReference>
<sequence>MNLYEYTERLKILLEQNVISGKSHDLALLAFKELSKKLNKNDVEQAEMLFTHLPMALDRCNSGKEVEGPSNAIMNEITQSNYFPIAKAQVDLIEEKWGSSIPEEEKNYLYMHYTTVLNVNSEGGK</sequence>
<accession>A0A920BVH8</accession>
<protein>
    <recommendedName>
        <fullName evidence="1">PRD domain-containing protein</fullName>
    </recommendedName>
</protein>